<keyword evidence="2" id="KW-0325">Glycoprotein</keyword>
<evidence type="ECO:0000313" key="5">
    <source>
        <dbReference type="Proteomes" id="UP000249390"/>
    </source>
</evidence>
<protein>
    <recommendedName>
        <fullName evidence="6">Gamma-interferon-inducible lysosomal thiol reductase</fullName>
    </recommendedName>
</protein>
<comment type="caution">
    <text evidence="4">The sequence shown here is derived from an EMBL/GenBank/DDBJ whole genome shotgun (WGS) entry which is preliminary data.</text>
</comment>
<keyword evidence="3" id="KW-0812">Transmembrane</keyword>
<name>A0A328DNE4_9ASTE</name>
<evidence type="ECO:0008006" key="6">
    <source>
        <dbReference type="Google" id="ProtNLM"/>
    </source>
</evidence>
<comment type="similarity">
    <text evidence="1">Belongs to the GILT family.</text>
</comment>
<dbReference type="Proteomes" id="UP000249390">
    <property type="component" value="Unassembled WGS sequence"/>
</dbReference>
<dbReference type="InterPro" id="IPR004911">
    <property type="entry name" value="Interferon-induced_GILT"/>
</dbReference>
<proteinExistence type="inferred from homology"/>
<sequence>MAPPPKQIYYSSSAIVSAAYCLILIMSSCLIFQLSHSSSQGNVDEEPPAAAGSSDEVSFRPTTAFDEDLDEEERVSVSLYYESLCPYCANFIVHKLVKLFTTDIGSIVNLRLIPWGNTQTATTNNAAWICQHGSDECLLNLVEACAISSWNNMEMQFRLVYCIERLHLENRHSEWESCFSGTGLSEAPVRDCLSNGVGTFLEEAYGAETASLNPTHRFVPWVVVNNQPLQEDYENFESYICRAYMGSRTPEACKQSFSSAVNMVKKTSSSPLRVCVRE</sequence>
<dbReference type="PANTHER" id="PTHR13234">
    <property type="entry name" value="GAMMA-INTERFERON INDUCIBLE LYSOSOMAL THIOL REDUCTASE GILT"/>
    <property type="match status" value="1"/>
</dbReference>
<dbReference type="PANTHER" id="PTHR13234:SF48">
    <property type="entry name" value="GAMMA INTERFERON RESPONSIVE LYSOSOMAL THIOL (GILT) REDUCTASE FAMILY PROTEIN"/>
    <property type="match status" value="1"/>
</dbReference>
<dbReference type="AlphaFoldDB" id="A0A328DNE4"/>
<dbReference type="EMBL" id="NQVE01000116">
    <property type="protein sequence ID" value="RAL47192.1"/>
    <property type="molecule type" value="Genomic_DNA"/>
</dbReference>
<keyword evidence="3" id="KW-1133">Transmembrane helix</keyword>
<keyword evidence="3" id="KW-0472">Membrane</keyword>
<evidence type="ECO:0000256" key="3">
    <source>
        <dbReference type="SAM" id="Phobius"/>
    </source>
</evidence>
<dbReference type="Pfam" id="PF03227">
    <property type="entry name" value="GILT"/>
    <property type="match status" value="1"/>
</dbReference>
<dbReference type="PROSITE" id="PS51257">
    <property type="entry name" value="PROKAR_LIPOPROTEIN"/>
    <property type="match status" value="1"/>
</dbReference>
<keyword evidence="5" id="KW-1185">Reference proteome</keyword>
<gene>
    <name evidence="4" type="ORF">DM860_017007</name>
</gene>
<reference evidence="4 5" key="1">
    <citation type="submission" date="2018-06" db="EMBL/GenBank/DDBJ databases">
        <title>The Genome of Cuscuta australis (Dodder) Provides Insight into the Evolution of Plant Parasitism.</title>
        <authorList>
            <person name="Liu H."/>
        </authorList>
    </citation>
    <scope>NUCLEOTIDE SEQUENCE [LARGE SCALE GENOMIC DNA]</scope>
    <source>
        <strain evidence="5">cv. Yunnan</strain>
        <tissue evidence="4">Vines</tissue>
    </source>
</reference>
<evidence type="ECO:0000256" key="1">
    <source>
        <dbReference type="ARBA" id="ARBA00005679"/>
    </source>
</evidence>
<evidence type="ECO:0000256" key="2">
    <source>
        <dbReference type="ARBA" id="ARBA00023180"/>
    </source>
</evidence>
<accession>A0A328DNE4</accession>
<dbReference type="Gene3D" id="3.40.30.10">
    <property type="entry name" value="Glutaredoxin"/>
    <property type="match status" value="1"/>
</dbReference>
<organism evidence="4 5">
    <name type="scientific">Cuscuta australis</name>
    <dbReference type="NCBI Taxonomy" id="267555"/>
    <lineage>
        <taxon>Eukaryota</taxon>
        <taxon>Viridiplantae</taxon>
        <taxon>Streptophyta</taxon>
        <taxon>Embryophyta</taxon>
        <taxon>Tracheophyta</taxon>
        <taxon>Spermatophyta</taxon>
        <taxon>Magnoliopsida</taxon>
        <taxon>eudicotyledons</taxon>
        <taxon>Gunneridae</taxon>
        <taxon>Pentapetalae</taxon>
        <taxon>asterids</taxon>
        <taxon>lamiids</taxon>
        <taxon>Solanales</taxon>
        <taxon>Convolvulaceae</taxon>
        <taxon>Cuscuteae</taxon>
        <taxon>Cuscuta</taxon>
        <taxon>Cuscuta subgen. Grammica</taxon>
        <taxon>Cuscuta sect. Cleistogrammica</taxon>
    </lineage>
</organism>
<evidence type="ECO:0000313" key="4">
    <source>
        <dbReference type="EMBL" id="RAL47192.1"/>
    </source>
</evidence>
<dbReference type="GO" id="GO:0016671">
    <property type="term" value="F:oxidoreductase activity, acting on a sulfur group of donors, disulfide as acceptor"/>
    <property type="evidence" value="ECO:0007669"/>
    <property type="project" value="InterPro"/>
</dbReference>
<feature type="transmembrane region" description="Helical" evidence="3">
    <location>
        <begin position="12"/>
        <end position="32"/>
    </location>
</feature>